<dbReference type="PANTHER" id="PTHR46796:SF12">
    <property type="entry name" value="HTH-TYPE DNA-BINDING TRANSCRIPTIONAL ACTIVATOR EUTR"/>
    <property type="match status" value="1"/>
</dbReference>
<keyword evidence="2" id="KW-0238">DNA-binding</keyword>
<dbReference type="InterPro" id="IPR018060">
    <property type="entry name" value="HTH_AraC"/>
</dbReference>
<gene>
    <name evidence="5" type="ORF">DWQ56_11245</name>
</gene>
<evidence type="ECO:0000256" key="3">
    <source>
        <dbReference type="ARBA" id="ARBA00023163"/>
    </source>
</evidence>
<accession>A0A3E0MEM5</accession>
<dbReference type="SMART" id="SM00342">
    <property type="entry name" value="HTH_ARAC"/>
    <property type="match status" value="1"/>
</dbReference>
<dbReference type="PANTHER" id="PTHR46796">
    <property type="entry name" value="HTH-TYPE TRANSCRIPTIONAL ACTIVATOR RHAS-RELATED"/>
    <property type="match status" value="1"/>
</dbReference>
<dbReference type="EMBL" id="QQWE01000003">
    <property type="protein sequence ID" value="REJ57822.1"/>
    <property type="molecule type" value="Genomic_DNA"/>
</dbReference>
<dbReference type="SUPFAM" id="SSF46689">
    <property type="entry name" value="Homeodomain-like"/>
    <property type="match status" value="1"/>
</dbReference>
<dbReference type="PROSITE" id="PS01124">
    <property type="entry name" value="HTH_ARAC_FAMILY_2"/>
    <property type="match status" value="1"/>
</dbReference>
<evidence type="ECO:0000256" key="1">
    <source>
        <dbReference type="ARBA" id="ARBA00023015"/>
    </source>
</evidence>
<reference evidence="5 6" key="1">
    <citation type="submission" date="2017-08" db="EMBL/GenBank/DDBJ databases">
        <title>Functional genomic and metabolic studies of the symbiotic interactions of six Microcystis-dominated communities.</title>
        <authorList>
            <person name="Li Q."/>
            <person name="Lin F."/>
        </authorList>
    </citation>
    <scope>NUCLEOTIDE SEQUENCE [LARGE SCALE GENOMIC DNA]</scope>
    <source>
        <strain evidence="5">DA14</strain>
    </source>
</reference>
<evidence type="ECO:0000259" key="4">
    <source>
        <dbReference type="PROSITE" id="PS01124"/>
    </source>
</evidence>
<organism evidence="5 6">
    <name type="scientific">Microcystis aeruginosa DA14</name>
    <dbReference type="NCBI Taxonomy" id="1987506"/>
    <lineage>
        <taxon>Bacteria</taxon>
        <taxon>Bacillati</taxon>
        <taxon>Cyanobacteriota</taxon>
        <taxon>Cyanophyceae</taxon>
        <taxon>Oscillatoriophycideae</taxon>
        <taxon>Chroococcales</taxon>
        <taxon>Microcystaceae</taxon>
        <taxon>Microcystis</taxon>
    </lineage>
</organism>
<keyword evidence="3" id="KW-0804">Transcription</keyword>
<protein>
    <submittedName>
        <fullName evidence="5">AraC family transcriptional regulator</fullName>
    </submittedName>
</protein>
<keyword evidence="1" id="KW-0805">Transcription regulation</keyword>
<dbReference type="Gene3D" id="1.10.10.60">
    <property type="entry name" value="Homeodomain-like"/>
    <property type="match status" value="1"/>
</dbReference>
<comment type="caution">
    <text evidence="5">The sequence shown here is derived from an EMBL/GenBank/DDBJ whole genome shotgun (WGS) entry which is preliminary data.</text>
</comment>
<evidence type="ECO:0000256" key="2">
    <source>
        <dbReference type="ARBA" id="ARBA00023125"/>
    </source>
</evidence>
<proteinExistence type="predicted"/>
<feature type="domain" description="HTH araC/xylS-type" evidence="4">
    <location>
        <begin position="222"/>
        <end position="316"/>
    </location>
</feature>
<dbReference type="InterPro" id="IPR009057">
    <property type="entry name" value="Homeodomain-like_sf"/>
</dbReference>
<dbReference type="Pfam" id="PF12833">
    <property type="entry name" value="HTH_18"/>
    <property type="match status" value="1"/>
</dbReference>
<dbReference type="GO" id="GO:0043565">
    <property type="term" value="F:sequence-specific DNA binding"/>
    <property type="evidence" value="ECO:0007669"/>
    <property type="project" value="InterPro"/>
</dbReference>
<evidence type="ECO:0000313" key="6">
    <source>
        <dbReference type="Proteomes" id="UP000256301"/>
    </source>
</evidence>
<name>A0A3E0MEM5_MICAE</name>
<dbReference type="GO" id="GO:0003700">
    <property type="term" value="F:DNA-binding transcription factor activity"/>
    <property type="evidence" value="ECO:0007669"/>
    <property type="project" value="InterPro"/>
</dbReference>
<dbReference type="AlphaFoldDB" id="A0A3E0MEM5"/>
<sequence length="316" mass="35822">MIDIPVVAYSARCDSVSAVEDFFAHQWGQVYRLTSQENLSFWHADFYHFADLTLLSARSDGGYGFTAQVPSQNMQIIIPRSDCHSLTRAGHDTYHCRLGFGTVVDMRQVTRGHTSGGWSDIQLSMPYPNVERAVARNLGYQPKKRIAFEPVFSLADPRHSFFASYLQSLFETTMRSPDFGASPLALSSTADAIMQYVVNFLQHNYSDSMHSAASSAEASKLMRATDFIAAHLQDPIVVEDIANAVGVSVRSLQLAFRDRFDCTPMQYLRRLRLRKVQDELAAIGPQANVKRIAMRWGFAHWRLFKIYFRNEFGRDP</sequence>
<dbReference type="InterPro" id="IPR050204">
    <property type="entry name" value="AraC_XylS_family_regulators"/>
</dbReference>
<dbReference type="Proteomes" id="UP000256301">
    <property type="component" value="Unassembled WGS sequence"/>
</dbReference>
<evidence type="ECO:0000313" key="5">
    <source>
        <dbReference type="EMBL" id="REJ57822.1"/>
    </source>
</evidence>